<keyword evidence="3" id="KW-1185">Reference proteome</keyword>
<evidence type="ECO:0000313" key="3">
    <source>
        <dbReference type="Proteomes" id="UP001432027"/>
    </source>
</evidence>
<name>A0AAV5SC30_9BILA</name>
<feature type="non-terminal residue" evidence="2">
    <location>
        <position position="1"/>
    </location>
</feature>
<dbReference type="Proteomes" id="UP001432027">
    <property type="component" value="Unassembled WGS sequence"/>
</dbReference>
<gene>
    <name evidence="2" type="ORF">PENTCL1PPCAC_1908</name>
</gene>
<evidence type="ECO:0000256" key="1">
    <source>
        <dbReference type="SAM" id="SignalP"/>
    </source>
</evidence>
<sequence>SSHPCSLNSSSSFSLLYLSLLLMEYGVNGLSSSPSTEKSTATRTCSTAAQCSGIAQRYEECGPKMCPFPTKFVFPSIIFIEAKQTVRESVHAYVSRYDRLKWKVFDQDREGRGGGGRSSSVDEIGDKQEFSFLLPVLVALDISR</sequence>
<feature type="non-terminal residue" evidence="2">
    <location>
        <position position="144"/>
    </location>
</feature>
<feature type="signal peptide" evidence="1">
    <location>
        <begin position="1"/>
        <end position="29"/>
    </location>
</feature>
<organism evidence="2 3">
    <name type="scientific">Pristionchus entomophagus</name>
    <dbReference type="NCBI Taxonomy" id="358040"/>
    <lineage>
        <taxon>Eukaryota</taxon>
        <taxon>Metazoa</taxon>
        <taxon>Ecdysozoa</taxon>
        <taxon>Nematoda</taxon>
        <taxon>Chromadorea</taxon>
        <taxon>Rhabditida</taxon>
        <taxon>Rhabditina</taxon>
        <taxon>Diplogasteromorpha</taxon>
        <taxon>Diplogasteroidea</taxon>
        <taxon>Neodiplogasteridae</taxon>
        <taxon>Pristionchus</taxon>
    </lineage>
</organism>
<evidence type="ECO:0000313" key="2">
    <source>
        <dbReference type="EMBL" id="GMS79733.1"/>
    </source>
</evidence>
<dbReference type="EMBL" id="BTSX01000001">
    <property type="protein sequence ID" value="GMS79733.1"/>
    <property type="molecule type" value="Genomic_DNA"/>
</dbReference>
<comment type="caution">
    <text evidence="2">The sequence shown here is derived from an EMBL/GenBank/DDBJ whole genome shotgun (WGS) entry which is preliminary data.</text>
</comment>
<feature type="chain" id="PRO_5043327440" evidence="1">
    <location>
        <begin position="30"/>
        <end position="144"/>
    </location>
</feature>
<proteinExistence type="predicted"/>
<accession>A0AAV5SC30</accession>
<reference evidence="2" key="1">
    <citation type="submission" date="2023-10" db="EMBL/GenBank/DDBJ databases">
        <title>Genome assembly of Pristionchus species.</title>
        <authorList>
            <person name="Yoshida K."/>
            <person name="Sommer R.J."/>
        </authorList>
    </citation>
    <scope>NUCLEOTIDE SEQUENCE</scope>
    <source>
        <strain evidence="2">RS0144</strain>
    </source>
</reference>
<keyword evidence="1" id="KW-0732">Signal</keyword>
<dbReference type="AlphaFoldDB" id="A0AAV5SC30"/>
<protein>
    <submittedName>
        <fullName evidence="2">Uncharacterized protein</fullName>
    </submittedName>
</protein>